<keyword evidence="4" id="KW-1185">Reference proteome</keyword>
<dbReference type="OrthoDB" id="273867at2759"/>
<name>A0A061IX60_TRYRA</name>
<dbReference type="AlphaFoldDB" id="A0A061IX60"/>
<gene>
    <name evidence="3" type="ORF">TRSC58_05039</name>
</gene>
<evidence type="ECO:0000313" key="3">
    <source>
        <dbReference type="EMBL" id="ESL07274.1"/>
    </source>
</evidence>
<accession>A0A061IX60</accession>
<keyword evidence="2" id="KW-0472">Membrane</keyword>
<dbReference type="VEuPathDB" id="TriTrypDB:TRSC58_05039"/>
<evidence type="ECO:0000256" key="1">
    <source>
        <dbReference type="SAM" id="MobiDB-lite"/>
    </source>
</evidence>
<protein>
    <submittedName>
        <fullName evidence="3">Uncharacterized protein</fullName>
    </submittedName>
</protein>
<feature type="compositionally biased region" description="Low complexity" evidence="1">
    <location>
        <begin position="353"/>
        <end position="367"/>
    </location>
</feature>
<keyword evidence="2" id="KW-1133">Transmembrane helix</keyword>
<dbReference type="EMBL" id="AUPL01005039">
    <property type="protein sequence ID" value="ESL07274.1"/>
    <property type="molecule type" value="Genomic_DNA"/>
</dbReference>
<organism evidence="3 4">
    <name type="scientific">Trypanosoma rangeli SC58</name>
    <dbReference type="NCBI Taxonomy" id="429131"/>
    <lineage>
        <taxon>Eukaryota</taxon>
        <taxon>Discoba</taxon>
        <taxon>Euglenozoa</taxon>
        <taxon>Kinetoplastea</taxon>
        <taxon>Metakinetoplastina</taxon>
        <taxon>Trypanosomatida</taxon>
        <taxon>Trypanosomatidae</taxon>
        <taxon>Trypanosoma</taxon>
        <taxon>Herpetosoma</taxon>
    </lineage>
</organism>
<feature type="region of interest" description="Disordered" evidence="1">
    <location>
        <begin position="350"/>
        <end position="372"/>
    </location>
</feature>
<proteinExistence type="predicted"/>
<comment type="caution">
    <text evidence="3">The sequence shown here is derived from an EMBL/GenBank/DDBJ whole genome shotgun (WGS) entry which is preliminary data.</text>
</comment>
<feature type="region of interest" description="Disordered" evidence="1">
    <location>
        <begin position="37"/>
        <end position="61"/>
    </location>
</feature>
<evidence type="ECO:0000256" key="2">
    <source>
        <dbReference type="SAM" id="Phobius"/>
    </source>
</evidence>
<reference evidence="3 4" key="1">
    <citation type="submission" date="2013-07" db="EMBL/GenBank/DDBJ databases">
        <authorList>
            <person name="Stoco P.H."/>
            <person name="Wagner G."/>
            <person name="Gerber A."/>
            <person name="Zaha A."/>
            <person name="Thompson C."/>
            <person name="Bartholomeu D.C."/>
            <person name="Luckemeyer D.D."/>
            <person name="Bahia D."/>
            <person name="Loreto E."/>
            <person name="Prestes E.B."/>
            <person name="Lima F.M."/>
            <person name="Rodrigues-Luiz G."/>
            <person name="Vallejo G.A."/>
            <person name="Filho J.F."/>
            <person name="Monteiro K.M."/>
            <person name="Tyler K.M."/>
            <person name="de Almeida L.G."/>
            <person name="Ortiz M.F."/>
            <person name="Siervo M.A."/>
            <person name="de Moraes M.H."/>
            <person name="Cunha O.L."/>
            <person name="Mendonca-Neto R."/>
            <person name="Silva R."/>
            <person name="Teixeira S.M."/>
            <person name="Murta S.M."/>
            <person name="Sincero T.C."/>
            <person name="Mendes T.A."/>
            <person name="Urmenyi T.P."/>
            <person name="Silva V.G."/>
            <person name="da Rocha W.D."/>
            <person name="Andersson B."/>
            <person name="Romanha A.J."/>
            <person name="Steindel M."/>
            <person name="de Vasconcelos A.T."/>
            <person name="Grisard E.C."/>
        </authorList>
    </citation>
    <scope>NUCLEOTIDE SEQUENCE [LARGE SCALE GENOMIC DNA]</scope>
    <source>
        <strain evidence="3 4">SC58</strain>
    </source>
</reference>
<feature type="transmembrane region" description="Helical" evidence="2">
    <location>
        <begin position="6"/>
        <end position="24"/>
    </location>
</feature>
<sequence>MFEILLEVAFSIFICAILGYHVFLSVSVERAMGEEGDAAAGGRHAGGAGGHNSRSPSPLEQSRKCEGAMWCNVLGRWVALLVLGGGSIDKDVWTDRIAYFIEKSAKRLDGAIKQRGTRGRGNAGGETGGRTLCLSTDCVQLLRLELGGGGPLNGASSPQQQPPFGATQQVSVLNHARTNSDGVRAGCVHSESSDGAGAAAPPIGVVLPRIAPAGIVSLEAPYNALTPEATAEGGAAAPAATIQMGMRQSLRCFSVPLIYEDHHFALLLLCNIPLLLALPAELKIPADVLTLRCTLSVRRVIFDGVLYAAFYGNLVELCFAHEPQFTASFDVSSSRSLPRQQLRPHHTYFSQASPSSSVRGVPGGEEVASLPPLPPSTACNPLSVGHRFKDKLQEIVDLAVKRSVQSITYPCVLQGVVRSSRMPTPNGGDAGNNLSAMPYDDGLVAWSLADATLPLCC</sequence>
<keyword evidence="2" id="KW-0812">Transmembrane</keyword>
<dbReference type="Proteomes" id="UP000031737">
    <property type="component" value="Unassembled WGS sequence"/>
</dbReference>
<evidence type="ECO:0000313" key="4">
    <source>
        <dbReference type="Proteomes" id="UP000031737"/>
    </source>
</evidence>